<dbReference type="Pfam" id="PF06240">
    <property type="entry name" value="COXG"/>
    <property type="match status" value="1"/>
</dbReference>
<accession>A0ABN1VMP3</accession>
<evidence type="ECO:0000313" key="3">
    <source>
        <dbReference type="Proteomes" id="UP001500467"/>
    </source>
</evidence>
<sequence length="236" mass="24216">MILEHEISVPAPPHEVFTLLGDVERVAGCVPGAAVEGREPETGGGEAYRGRVKVKVGPISAEYTGVVRFLDVDDTALSLRLQGRGADAHGNGDAEAEVLVTLIDTGGGTTVSLKTDLVIRGKIAQFGKGAINKVSDRILEQFAVNLAALLAGDGARVQEAAAGGVTPHPATESSAPTATTPASAPSELDGLALVAGPLAKYLPVAGAFAIGLAQGWLLATVRSQAKQLKEVRRVRS</sequence>
<evidence type="ECO:0000313" key="2">
    <source>
        <dbReference type="EMBL" id="GAA1215744.1"/>
    </source>
</evidence>
<dbReference type="PANTHER" id="PTHR38588:SF1">
    <property type="entry name" value="BLL0334 PROTEIN"/>
    <property type="match status" value="1"/>
</dbReference>
<dbReference type="EMBL" id="BAAALM010000016">
    <property type="protein sequence ID" value="GAA1215744.1"/>
    <property type="molecule type" value="Genomic_DNA"/>
</dbReference>
<dbReference type="InterPro" id="IPR010419">
    <property type="entry name" value="CO_DH_gsu"/>
</dbReference>
<gene>
    <name evidence="2" type="ORF">GCM10009675_42430</name>
</gene>
<protein>
    <submittedName>
        <fullName evidence="2">SRPBCC family protein</fullName>
    </submittedName>
</protein>
<dbReference type="Proteomes" id="UP001500467">
    <property type="component" value="Unassembled WGS sequence"/>
</dbReference>
<dbReference type="PANTHER" id="PTHR38588">
    <property type="entry name" value="BLL0334 PROTEIN"/>
    <property type="match status" value="1"/>
</dbReference>
<keyword evidence="3" id="KW-1185">Reference proteome</keyword>
<evidence type="ECO:0000256" key="1">
    <source>
        <dbReference type="SAM" id="MobiDB-lite"/>
    </source>
</evidence>
<feature type="compositionally biased region" description="Low complexity" evidence="1">
    <location>
        <begin position="166"/>
        <end position="183"/>
    </location>
</feature>
<dbReference type="InterPro" id="IPR023393">
    <property type="entry name" value="START-like_dom_sf"/>
</dbReference>
<reference evidence="2 3" key="1">
    <citation type="journal article" date="2019" name="Int. J. Syst. Evol. Microbiol.">
        <title>The Global Catalogue of Microorganisms (GCM) 10K type strain sequencing project: providing services to taxonomists for standard genome sequencing and annotation.</title>
        <authorList>
            <consortium name="The Broad Institute Genomics Platform"/>
            <consortium name="The Broad Institute Genome Sequencing Center for Infectious Disease"/>
            <person name="Wu L."/>
            <person name="Ma J."/>
        </authorList>
    </citation>
    <scope>NUCLEOTIDE SEQUENCE [LARGE SCALE GENOMIC DNA]</scope>
    <source>
        <strain evidence="2 3">JCM 13022</strain>
    </source>
</reference>
<comment type="caution">
    <text evidence="2">The sequence shown here is derived from an EMBL/GenBank/DDBJ whole genome shotgun (WGS) entry which is preliminary data.</text>
</comment>
<dbReference type="SUPFAM" id="SSF55961">
    <property type="entry name" value="Bet v1-like"/>
    <property type="match status" value="1"/>
</dbReference>
<organism evidence="2 3">
    <name type="scientific">Prauserella alba</name>
    <dbReference type="NCBI Taxonomy" id="176898"/>
    <lineage>
        <taxon>Bacteria</taxon>
        <taxon>Bacillati</taxon>
        <taxon>Actinomycetota</taxon>
        <taxon>Actinomycetes</taxon>
        <taxon>Pseudonocardiales</taxon>
        <taxon>Pseudonocardiaceae</taxon>
        <taxon>Prauserella</taxon>
    </lineage>
</organism>
<dbReference type="Gene3D" id="3.30.530.20">
    <property type="match status" value="1"/>
</dbReference>
<name>A0ABN1VMP3_9PSEU</name>
<feature type="region of interest" description="Disordered" evidence="1">
    <location>
        <begin position="160"/>
        <end position="183"/>
    </location>
</feature>
<dbReference type="RefSeq" id="WP_253855784.1">
    <property type="nucleotide sequence ID" value="NZ_BAAALM010000016.1"/>
</dbReference>
<dbReference type="CDD" id="cd07823">
    <property type="entry name" value="SRPBCC_5"/>
    <property type="match status" value="1"/>
</dbReference>
<proteinExistence type="predicted"/>